<evidence type="ECO:0000313" key="1">
    <source>
        <dbReference type="EMBL" id="TCO57138.1"/>
    </source>
</evidence>
<name>A0A4R2JJF4_9PSEU</name>
<sequence length="66" mass="7430">MKRVPVDLVILTLAQSGLRVTARQIRNWKLRGHITRTDDGYDLAEIRAYVRGRADLRVIVDAAQAG</sequence>
<evidence type="ECO:0008006" key="3">
    <source>
        <dbReference type="Google" id="ProtNLM"/>
    </source>
</evidence>
<dbReference type="OrthoDB" id="3629869at2"/>
<evidence type="ECO:0000313" key="2">
    <source>
        <dbReference type="Proteomes" id="UP000295680"/>
    </source>
</evidence>
<protein>
    <recommendedName>
        <fullName evidence="3">MerR-like DNA binding protein</fullName>
    </recommendedName>
</protein>
<dbReference type="EMBL" id="SLWS01000006">
    <property type="protein sequence ID" value="TCO57138.1"/>
    <property type="molecule type" value="Genomic_DNA"/>
</dbReference>
<dbReference type="RefSeq" id="WP_132120947.1">
    <property type="nucleotide sequence ID" value="NZ_SLWS01000006.1"/>
</dbReference>
<comment type="caution">
    <text evidence="1">The sequence shown here is derived from an EMBL/GenBank/DDBJ whole genome shotgun (WGS) entry which is preliminary data.</text>
</comment>
<organism evidence="1 2">
    <name type="scientific">Actinocrispum wychmicini</name>
    <dbReference type="NCBI Taxonomy" id="1213861"/>
    <lineage>
        <taxon>Bacteria</taxon>
        <taxon>Bacillati</taxon>
        <taxon>Actinomycetota</taxon>
        <taxon>Actinomycetes</taxon>
        <taxon>Pseudonocardiales</taxon>
        <taxon>Pseudonocardiaceae</taxon>
        <taxon>Actinocrispum</taxon>
    </lineage>
</organism>
<gene>
    <name evidence="1" type="ORF">EV192_106615</name>
</gene>
<keyword evidence="2" id="KW-1185">Reference proteome</keyword>
<accession>A0A4R2JJF4</accession>
<reference evidence="1 2" key="1">
    <citation type="submission" date="2019-03" db="EMBL/GenBank/DDBJ databases">
        <title>Genomic Encyclopedia of Type Strains, Phase IV (KMG-IV): sequencing the most valuable type-strain genomes for metagenomic binning, comparative biology and taxonomic classification.</title>
        <authorList>
            <person name="Goeker M."/>
        </authorList>
    </citation>
    <scope>NUCLEOTIDE SEQUENCE [LARGE SCALE GENOMIC DNA]</scope>
    <source>
        <strain evidence="1 2">DSM 45934</strain>
    </source>
</reference>
<dbReference type="AlphaFoldDB" id="A0A4R2JJF4"/>
<dbReference type="Proteomes" id="UP000295680">
    <property type="component" value="Unassembled WGS sequence"/>
</dbReference>
<proteinExistence type="predicted"/>